<protein>
    <recommendedName>
        <fullName evidence="6">Late embryogenesis abundant protein LEA-2 subgroup domain-containing protein</fullName>
    </recommendedName>
</protein>
<organism evidence="4 5">
    <name type="scientific">Rubus argutus</name>
    <name type="common">Southern blackberry</name>
    <dbReference type="NCBI Taxonomy" id="59490"/>
    <lineage>
        <taxon>Eukaryota</taxon>
        <taxon>Viridiplantae</taxon>
        <taxon>Streptophyta</taxon>
        <taxon>Embryophyta</taxon>
        <taxon>Tracheophyta</taxon>
        <taxon>Spermatophyta</taxon>
        <taxon>Magnoliopsida</taxon>
        <taxon>eudicotyledons</taxon>
        <taxon>Gunneridae</taxon>
        <taxon>Pentapetalae</taxon>
        <taxon>rosids</taxon>
        <taxon>fabids</taxon>
        <taxon>Rosales</taxon>
        <taxon>Rosaceae</taxon>
        <taxon>Rosoideae</taxon>
        <taxon>Rosoideae incertae sedis</taxon>
        <taxon>Rubus</taxon>
    </lineage>
</organism>
<evidence type="ECO:0000256" key="1">
    <source>
        <dbReference type="ARBA" id="ARBA00004370"/>
    </source>
</evidence>
<evidence type="ECO:0008006" key="6">
    <source>
        <dbReference type="Google" id="ProtNLM"/>
    </source>
</evidence>
<reference evidence="4 5" key="1">
    <citation type="journal article" date="2023" name="G3 (Bethesda)">
        <title>A chromosome-length genome assembly and annotation of blackberry (Rubus argutus, cv. 'Hillquist').</title>
        <authorList>
            <person name="Bruna T."/>
            <person name="Aryal R."/>
            <person name="Dudchenko O."/>
            <person name="Sargent D.J."/>
            <person name="Mead D."/>
            <person name="Buti M."/>
            <person name="Cavallini A."/>
            <person name="Hytonen T."/>
            <person name="Andres J."/>
            <person name="Pham M."/>
            <person name="Weisz D."/>
            <person name="Mascagni F."/>
            <person name="Usai G."/>
            <person name="Natali L."/>
            <person name="Bassil N."/>
            <person name="Fernandez G.E."/>
            <person name="Lomsadze A."/>
            <person name="Armour M."/>
            <person name="Olukolu B."/>
            <person name="Poorten T."/>
            <person name="Britton C."/>
            <person name="Davik J."/>
            <person name="Ashrafi H."/>
            <person name="Aiden E.L."/>
            <person name="Borodovsky M."/>
            <person name="Worthington M."/>
        </authorList>
    </citation>
    <scope>NUCLEOTIDE SEQUENCE [LARGE SCALE GENOMIC DNA]</scope>
    <source>
        <strain evidence="4">PI 553951</strain>
    </source>
</reference>
<evidence type="ECO:0000313" key="5">
    <source>
        <dbReference type="Proteomes" id="UP001457282"/>
    </source>
</evidence>
<gene>
    <name evidence="4" type="ORF">M0R45_032766</name>
</gene>
<dbReference type="Proteomes" id="UP001457282">
    <property type="component" value="Unassembled WGS sequence"/>
</dbReference>
<keyword evidence="2 3" id="KW-0472">Membrane</keyword>
<evidence type="ECO:0000313" key="4">
    <source>
        <dbReference type="EMBL" id="KAK9924397.1"/>
    </source>
</evidence>
<keyword evidence="3" id="KW-0812">Transmembrane</keyword>
<dbReference type="GO" id="GO:0005886">
    <property type="term" value="C:plasma membrane"/>
    <property type="evidence" value="ECO:0007669"/>
    <property type="project" value="TreeGrafter"/>
</dbReference>
<feature type="transmembrane region" description="Helical" evidence="3">
    <location>
        <begin position="74"/>
        <end position="91"/>
    </location>
</feature>
<keyword evidence="3" id="KW-1133">Transmembrane helix</keyword>
<sequence>MRAAAINTPTASMRPVINPKDSTSSPTLRDCVKLLFLLLAIMATVLMILVPIVRSNLPEQTLEFQINSLTVSPFLVYSSSITAKMNITLLARNPYKDKIVYYDAVEVSVFYHKLFLASSKIPMNESLYQSPKNETLLQANLAISSVYIGDWMEATAMVEEWRNRIVGFGVRAEAIVRLGADEKHMDRRLVRANCDYLKVEISPNQTAGVLLGGSRDCDVIEV</sequence>
<dbReference type="PANTHER" id="PTHR31415">
    <property type="entry name" value="OS05G0367900 PROTEIN"/>
    <property type="match status" value="1"/>
</dbReference>
<comment type="subcellular location">
    <subcellularLocation>
        <location evidence="1">Membrane</location>
    </subcellularLocation>
</comment>
<name>A0AAW1WI33_RUBAR</name>
<dbReference type="AlphaFoldDB" id="A0AAW1WI33"/>
<dbReference type="PANTHER" id="PTHR31415:SF4">
    <property type="entry name" value="NDR1_HIN1-LIKE PROTEIN 3"/>
    <property type="match status" value="1"/>
</dbReference>
<keyword evidence="5" id="KW-1185">Reference proteome</keyword>
<dbReference type="EMBL" id="JBEDUW010000006">
    <property type="protein sequence ID" value="KAK9924397.1"/>
    <property type="molecule type" value="Genomic_DNA"/>
</dbReference>
<dbReference type="GO" id="GO:0098542">
    <property type="term" value="P:defense response to other organism"/>
    <property type="evidence" value="ECO:0007669"/>
    <property type="project" value="InterPro"/>
</dbReference>
<proteinExistence type="predicted"/>
<accession>A0AAW1WI33</accession>
<evidence type="ECO:0000256" key="2">
    <source>
        <dbReference type="ARBA" id="ARBA00023136"/>
    </source>
</evidence>
<comment type="caution">
    <text evidence="4">The sequence shown here is derived from an EMBL/GenBank/DDBJ whole genome shotgun (WGS) entry which is preliminary data.</text>
</comment>
<evidence type="ECO:0000256" key="3">
    <source>
        <dbReference type="SAM" id="Phobius"/>
    </source>
</evidence>
<dbReference type="InterPro" id="IPR044839">
    <property type="entry name" value="NDR1-like"/>
</dbReference>
<feature type="transmembrane region" description="Helical" evidence="3">
    <location>
        <begin position="34"/>
        <end position="54"/>
    </location>
</feature>
<dbReference type="GO" id="GO:0009506">
    <property type="term" value="C:plasmodesma"/>
    <property type="evidence" value="ECO:0007669"/>
    <property type="project" value="TreeGrafter"/>
</dbReference>